<feature type="compositionally biased region" description="Polar residues" evidence="1">
    <location>
        <begin position="126"/>
        <end position="149"/>
    </location>
</feature>
<reference evidence="2" key="1">
    <citation type="submission" date="1997-11" db="EMBL/GenBank/DDBJ databases">
        <title>Plasmids of the red algae Gracilaria and Gracilariopsis (Gracilariales): Molecular characterization and cellular localization.</title>
        <authorList>
            <person name="Goff L.J."/>
            <person name="Moon D.A."/>
        </authorList>
    </citation>
    <scope>NUCLEOTIDE SEQUENCE</scope>
    <source>
        <plasmid evidence="2">Gle4293</plasmid>
    </source>
</reference>
<dbReference type="AlphaFoldDB" id="O46333"/>
<evidence type="ECO:0000256" key="1">
    <source>
        <dbReference type="SAM" id="MobiDB-lite"/>
    </source>
</evidence>
<proteinExistence type="predicted"/>
<dbReference type="EMBL" id="AF034720">
    <property type="protein sequence ID" value="AAC04751.1"/>
    <property type="molecule type" value="Genomic_DNA"/>
</dbReference>
<sequence length="149" mass="16911">MGKGIKSGTTILKRGPLPTIYIYLSKNQREFSKMISKSMNQNSDSQNVSLADSELIAITKHLISRSKMLRKYRDIKIQEVIELLSCVDKASKIKTNQIPIDFKSQEEVDKLLGKVTRTKSKLFEEPSTSFNSSNESPKGNEVKQSYYTD</sequence>
<protein>
    <submittedName>
        <fullName evidence="2">Uncharacterized protein</fullName>
    </submittedName>
</protein>
<name>O46333_GRALE</name>
<evidence type="ECO:0000313" key="2">
    <source>
        <dbReference type="EMBL" id="AAC04751.1"/>
    </source>
</evidence>
<feature type="region of interest" description="Disordered" evidence="1">
    <location>
        <begin position="123"/>
        <end position="149"/>
    </location>
</feature>
<geneLocation type="plasmid" evidence="2">
    <name>Gle4293</name>
</geneLocation>
<accession>O46333</accession>
<keyword evidence="2" id="KW-0614">Plasmid</keyword>
<organism evidence="2">
    <name type="scientific">Gracilariopsis lemaneiformis</name>
    <name type="common">Red alga</name>
    <name type="synonym">Gracilaria lemaneiformis</name>
    <dbReference type="NCBI Taxonomy" id="2782"/>
    <lineage>
        <taxon>Eukaryota</taxon>
        <taxon>Rhodophyta</taxon>
        <taxon>Florideophyceae</taxon>
        <taxon>Rhodymeniophycidae</taxon>
        <taxon>Gracilariales</taxon>
        <taxon>Gracilariaceae</taxon>
        <taxon>Gracilariopsis</taxon>
    </lineage>
</organism>